<evidence type="ECO:0000313" key="3">
    <source>
        <dbReference type="Proteomes" id="UP000822688"/>
    </source>
</evidence>
<keyword evidence="1" id="KW-0732">Signal</keyword>
<sequence>MVALCGRNLWILLVDSLETFGIFLPCCCAGALRERDLLGGVVSLLEIWKFPCSVAVIVVQECGLCGVRRALY</sequence>
<evidence type="ECO:0008006" key="4">
    <source>
        <dbReference type="Google" id="ProtNLM"/>
    </source>
</evidence>
<keyword evidence="3" id="KW-1185">Reference proteome</keyword>
<organism evidence="2 3">
    <name type="scientific">Ceratodon purpureus</name>
    <name type="common">Fire moss</name>
    <name type="synonym">Dicranum purpureum</name>
    <dbReference type="NCBI Taxonomy" id="3225"/>
    <lineage>
        <taxon>Eukaryota</taxon>
        <taxon>Viridiplantae</taxon>
        <taxon>Streptophyta</taxon>
        <taxon>Embryophyta</taxon>
        <taxon>Bryophyta</taxon>
        <taxon>Bryophytina</taxon>
        <taxon>Bryopsida</taxon>
        <taxon>Dicranidae</taxon>
        <taxon>Pseudoditrichales</taxon>
        <taxon>Ditrichaceae</taxon>
        <taxon>Ceratodon</taxon>
    </lineage>
</organism>
<protein>
    <recommendedName>
        <fullName evidence="4">Secreted protein</fullName>
    </recommendedName>
</protein>
<evidence type="ECO:0000256" key="1">
    <source>
        <dbReference type="SAM" id="SignalP"/>
    </source>
</evidence>
<proteinExistence type="predicted"/>
<reference evidence="2" key="1">
    <citation type="submission" date="2020-06" db="EMBL/GenBank/DDBJ databases">
        <title>WGS assembly of Ceratodon purpureus strain R40.</title>
        <authorList>
            <person name="Carey S.B."/>
            <person name="Jenkins J."/>
            <person name="Shu S."/>
            <person name="Lovell J.T."/>
            <person name="Sreedasyam A."/>
            <person name="Maumus F."/>
            <person name="Tiley G.P."/>
            <person name="Fernandez-Pozo N."/>
            <person name="Barry K."/>
            <person name="Chen C."/>
            <person name="Wang M."/>
            <person name="Lipzen A."/>
            <person name="Daum C."/>
            <person name="Saski C.A."/>
            <person name="Payton A.C."/>
            <person name="Mcbreen J.C."/>
            <person name="Conrad R.E."/>
            <person name="Kollar L.M."/>
            <person name="Olsson S."/>
            <person name="Huttunen S."/>
            <person name="Landis J.B."/>
            <person name="Wickett N.J."/>
            <person name="Johnson M.G."/>
            <person name="Rensing S.A."/>
            <person name="Grimwood J."/>
            <person name="Schmutz J."/>
            <person name="Mcdaniel S.F."/>
        </authorList>
    </citation>
    <scope>NUCLEOTIDE SEQUENCE</scope>
    <source>
        <strain evidence="2">R40</strain>
    </source>
</reference>
<accession>A0A8T0G4C3</accession>
<feature type="signal peptide" evidence="1">
    <location>
        <begin position="1"/>
        <end position="16"/>
    </location>
</feature>
<dbReference type="Proteomes" id="UP000822688">
    <property type="component" value="Chromosome 12"/>
</dbReference>
<feature type="chain" id="PRO_5035894628" description="Secreted protein" evidence="1">
    <location>
        <begin position="17"/>
        <end position="72"/>
    </location>
</feature>
<comment type="caution">
    <text evidence="2">The sequence shown here is derived from an EMBL/GenBank/DDBJ whole genome shotgun (WGS) entry which is preliminary data.</text>
</comment>
<evidence type="ECO:0000313" key="2">
    <source>
        <dbReference type="EMBL" id="KAG0554093.1"/>
    </source>
</evidence>
<dbReference type="EMBL" id="CM026433">
    <property type="protein sequence ID" value="KAG0554093.1"/>
    <property type="molecule type" value="Genomic_DNA"/>
</dbReference>
<dbReference type="AlphaFoldDB" id="A0A8T0G4C3"/>
<gene>
    <name evidence="2" type="ORF">KC19_12G061900</name>
</gene>
<name>A0A8T0G4C3_CERPU</name>